<keyword evidence="4" id="KW-1185">Reference proteome</keyword>
<accession>A0AA51YM77</accession>
<dbReference type="GeneID" id="84231226"/>
<dbReference type="Proteomes" id="UP001182908">
    <property type="component" value="Chromosome"/>
</dbReference>
<dbReference type="AlphaFoldDB" id="A0AA51YM77"/>
<name>A0AA51YM77_9EURY</name>
<gene>
    <name evidence="3" type="ORF">RE474_00875</name>
</gene>
<evidence type="ECO:0000313" key="4">
    <source>
        <dbReference type="Proteomes" id="UP001182908"/>
    </source>
</evidence>
<dbReference type="SUPFAM" id="SSF64307">
    <property type="entry name" value="SirA-like"/>
    <property type="match status" value="1"/>
</dbReference>
<dbReference type="PROSITE" id="PS01148">
    <property type="entry name" value="UPF0033"/>
    <property type="match status" value="1"/>
</dbReference>
<dbReference type="PANTHER" id="PTHR33279">
    <property type="entry name" value="SULFUR CARRIER PROTEIN YEDF-RELATED"/>
    <property type="match status" value="1"/>
</dbReference>
<dbReference type="Pfam" id="PF01206">
    <property type="entry name" value="TusA"/>
    <property type="match status" value="1"/>
</dbReference>
<dbReference type="CDD" id="cd00291">
    <property type="entry name" value="SirA_YedF_YeeD"/>
    <property type="match status" value="1"/>
</dbReference>
<dbReference type="PANTHER" id="PTHR33279:SF6">
    <property type="entry name" value="SULFUR CARRIER PROTEIN YEDF-RELATED"/>
    <property type="match status" value="1"/>
</dbReference>
<dbReference type="EMBL" id="CP133592">
    <property type="protein sequence ID" value="WMW25303.1"/>
    <property type="molecule type" value="Genomic_DNA"/>
</dbReference>
<evidence type="ECO:0000259" key="2">
    <source>
        <dbReference type="PROSITE" id="PS01148"/>
    </source>
</evidence>
<evidence type="ECO:0000256" key="1">
    <source>
        <dbReference type="ARBA" id="ARBA00008984"/>
    </source>
</evidence>
<reference evidence="3 4" key="1">
    <citation type="submission" date="2023-08" db="EMBL/GenBank/DDBJ databases">
        <title>Methanolobus mangrovi sp. nov. and Methanolobus sediminis sp. nov, two novel methylotrophic methanogens isolated from mangrove sediments in China.</title>
        <authorList>
            <person name="Zhou J."/>
        </authorList>
    </citation>
    <scope>NUCLEOTIDE SEQUENCE [LARGE SCALE GENOMIC DNA]</scope>
    <source>
        <strain evidence="3 4">FTZ6</strain>
    </source>
</reference>
<comment type="similarity">
    <text evidence="1">Belongs to the sulfur carrier protein TusA family.</text>
</comment>
<dbReference type="Gene3D" id="3.30.110.40">
    <property type="entry name" value="TusA-like domain"/>
    <property type="match status" value="1"/>
</dbReference>
<evidence type="ECO:0000313" key="3">
    <source>
        <dbReference type="EMBL" id="WMW25303.1"/>
    </source>
</evidence>
<dbReference type="InterPro" id="IPR001455">
    <property type="entry name" value="TusA-like"/>
</dbReference>
<dbReference type="KEGG" id="mseb:RE474_00875"/>
<dbReference type="InterPro" id="IPR036868">
    <property type="entry name" value="TusA-like_sf"/>
</dbReference>
<dbReference type="RefSeq" id="WP_309311110.1">
    <property type="nucleotide sequence ID" value="NZ_CP133592.1"/>
</dbReference>
<protein>
    <submittedName>
        <fullName evidence="3">Sulfurtransferase TusA family protein</fullName>
    </submittedName>
</protein>
<sequence length="77" mass="8520">MEHSSIELDLKGEVCPLTFVKTKLYMEGLKSGEQLTVIFSSESAASSVPKSVKDEGHTILGIDQEDKDTWKVHIKKA</sequence>
<proteinExistence type="inferred from homology"/>
<feature type="domain" description="UPF0033" evidence="2">
    <location>
        <begin position="8"/>
        <end position="32"/>
    </location>
</feature>
<organism evidence="3 4">
    <name type="scientific">Methanolobus sediminis</name>
    <dbReference type="NCBI Taxonomy" id="3072978"/>
    <lineage>
        <taxon>Archaea</taxon>
        <taxon>Methanobacteriati</taxon>
        <taxon>Methanobacteriota</taxon>
        <taxon>Stenosarchaea group</taxon>
        <taxon>Methanomicrobia</taxon>
        <taxon>Methanosarcinales</taxon>
        <taxon>Methanosarcinaceae</taxon>
        <taxon>Methanolobus</taxon>
    </lineage>
</organism>